<organism evidence="1 2">
    <name type="scientific">Natrarchaeobius chitinivorans</name>
    <dbReference type="NCBI Taxonomy" id="1679083"/>
    <lineage>
        <taxon>Archaea</taxon>
        <taxon>Methanobacteriati</taxon>
        <taxon>Methanobacteriota</taxon>
        <taxon>Stenosarchaea group</taxon>
        <taxon>Halobacteria</taxon>
        <taxon>Halobacteriales</taxon>
        <taxon>Natrialbaceae</taxon>
        <taxon>Natrarchaeobius</taxon>
    </lineage>
</organism>
<proteinExistence type="predicted"/>
<dbReference type="InterPro" id="IPR036388">
    <property type="entry name" value="WH-like_DNA-bd_sf"/>
</dbReference>
<evidence type="ECO:0000313" key="2">
    <source>
        <dbReference type="Proteomes" id="UP000281431"/>
    </source>
</evidence>
<accession>A0A3N6MFU7</accession>
<dbReference type="AlphaFoldDB" id="A0A3N6MFU7"/>
<dbReference type="InterPro" id="IPR036390">
    <property type="entry name" value="WH_DNA-bd_sf"/>
</dbReference>
<sequence>MVVAKHIGLGVGLTRMPQDVSSSTTRLDSKDASGKVVEHEVNPDRLAALRAILVEPKVRLLQQILASPTGALSAVELAARNEITESTIRDHLRDLQNQDPEIVTVLEANTSPVPNGIPRKYYAVTECGVDLLKQVNLYEQIGILYDMYEAAELELPDSDERPVTITNIEKFEHRPSPTWL</sequence>
<comment type="caution">
    <text evidence="1">The sequence shown here is derived from an EMBL/GenBank/DDBJ whole genome shotgun (WGS) entry which is preliminary data.</text>
</comment>
<reference evidence="1 2" key="1">
    <citation type="submission" date="2018-10" db="EMBL/GenBank/DDBJ databases">
        <title>Natrarchaeobius chitinivorans gen. nov., sp. nov., and Natrarchaeobius haloalkaliphilus sp. nov., alkaliphilic, chitin-utilizing haloarchaea from hypersaline alkaline lakes.</title>
        <authorList>
            <person name="Sorokin D.Y."/>
            <person name="Elcheninov A.G."/>
            <person name="Kostrikina N.A."/>
            <person name="Bale N.J."/>
            <person name="Sinninghe Damste J.S."/>
            <person name="Khijniak T.V."/>
            <person name="Kublanov I.V."/>
            <person name="Toshchakov S.V."/>
        </authorList>
    </citation>
    <scope>NUCLEOTIDE SEQUENCE [LARGE SCALE GENOMIC DNA]</scope>
    <source>
        <strain evidence="1 2">AArcht7</strain>
    </source>
</reference>
<dbReference type="EMBL" id="REFZ01000003">
    <property type="protein sequence ID" value="RQH01818.1"/>
    <property type="molecule type" value="Genomic_DNA"/>
</dbReference>
<gene>
    <name evidence="1" type="ORF">EA472_05735</name>
</gene>
<dbReference type="Proteomes" id="UP000281431">
    <property type="component" value="Unassembled WGS sequence"/>
</dbReference>
<keyword evidence="2" id="KW-1185">Reference proteome</keyword>
<protein>
    <submittedName>
        <fullName evidence="1">Uncharacterized protein</fullName>
    </submittedName>
</protein>
<evidence type="ECO:0000313" key="1">
    <source>
        <dbReference type="EMBL" id="RQH01818.1"/>
    </source>
</evidence>
<name>A0A3N6MFU7_NATCH</name>
<dbReference type="Gene3D" id="1.10.10.10">
    <property type="entry name" value="Winged helix-like DNA-binding domain superfamily/Winged helix DNA-binding domain"/>
    <property type="match status" value="1"/>
</dbReference>
<dbReference type="SUPFAM" id="SSF46785">
    <property type="entry name" value="Winged helix' DNA-binding domain"/>
    <property type="match status" value="1"/>
</dbReference>